<evidence type="ECO:0000313" key="4">
    <source>
        <dbReference type="Proteomes" id="UP000305883"/>
    </source>
</evidence>
<feature type="compositionally biased region" description="Pro residues" evidence="1">
    <location>
        <begin position="1"/>
        <end position="11"/>
    </location>
</feature>
<evidence type="ECO:0000259" key="2">
    <source>
        <dbReference type="Pfam" id="PF13302"/>
    </source>
</evidence>
<gene>
    <name evidence="3" type="ORF">CH35J_012070</name>
</gene>
<dbReference type="EMBL" id="MWPZ01000012">
    <property type="protein sequence ID" value="TIC90138.1"/>
    <property type="molecule type" value="Genomic_DNA"/>
</dbReference>
<protein>
    <recommendedName>
        <fullName evidence="2">N-acetyltransferase domain-containing protein</fullName>
    </recommendedName>
</protein>
<name>A0A4T0VDR4_9PEZI</name>
<accession>A0A4T0VDR4</accession>
<reference evidence="3 4" key="1">
    <citation type="journal article" date="2019" name="Genome Biol. Evol.">
        <title>Genomic Plasticity Mediated by Transposable Elements in the Plant Pathogenic Fungus Colletotrichum higginsianum.</title>
        <authorList>
            <person name="Tsushima A."/>
            <person name="Gan P."/>
            <person name="Kumakura N."/>
            <person name="Narusaka M."/>
            <person name="Takano Y."/>
            <person name="Narusaka Y."/>
            <person name="Shirasu K."/>
        </authorList>
    </citation>
    <scope>NUCLEOTIDE SEQUENCE [LARGE SCALE GENOMIC DNA]</scope>
    <source>
        <strain evidence="3 4">MAFF305635-RFP</strain>
    </source>
</reference>
<dbReference type="Pfam" id="PF13302">
    <property type="entry name" value="Acetyltransf_3"/>
    <property type="match status" value="1"/>
</dbReference>
<dbReference type="InterPro" id="IPR000182">
    <property type="entry name" value="GNAT_dom"/>
</dbReference>
<dbReference type="PANTHER" id="PTHR43441">
    <property type="entry name" value="RIBOSOMAL-PROTEIN-SERINE ACETYLTRANSFERASE"/>
    <property type="match status" value="1"/>
</dbReference>
<dbReference type="GO" id="GO:1990189">
    <property type="term" value="F:protein N-terminal-serine acetyltransferase activity"/>
    <property type="evidence" value="ECO:0007669"/>
    <property type="project" value="TreeGrafter"/>
</dbReference>
<sequence length="238" mass="26743">MDLPVGPPVPSGPATSPARTPLLGRYTALVPLETSHSEILFKHLGREENAHLWTYLFHEPFLEYEQFKATIGEWSASADPLFFAVLSGPASDPASEPVGIMSYLSIVPDHRRIEIGFIVFGEQLKQTRAATEAQYLLMKNAFEELGNFRLEWKANHLNKASRAAAERLGYVFEGVFRKHLVIKGRRRDTVWLSITDEEWPTVKGGLEAWLSADNFDENGKQRKGLKQCREAFEAAGKS</sequence>
<dbReference type="Proteomes" id="UP000305883">
    <property type="component" value="Unassembled WGS sequence"/>
</dbReference>
<evidence type="ECO:0000256" key="1">
    <source>
        <dbReference type="SAM" id="MobiDB-lite"/>
    </source>
</evidence>
<dbReference type="InterPro" id="IPR051908">
    <property type="entry name" value="Ribosomal_N-acetyltransferase"/>
</dbReference>
<dbReference type="GO" id="GO:0008999">
    <property type="term" value="F:protein-N-terminal-alanine acetyltransferase activity"/>
    <property type="evidence" value="ECO:0007669"/>
    <property type="project" value="TreeGrafter"/>
</dbReference>
<dbReference type="FunFam" id="3.40.630.30:FF:000047">
    <property type="entry name" value="Acetyltransferase, GNAT family"/>
    <property type="match status" value="1"/>
</dbReference>
<evidence type="ECO:0000313" key="3">
    <source>
        <dbReference type="EMBL" id="TIC90138.1"/>
    </source>
</evidence>
<dbReference type="OrthoDB" id="41238at2759"/>
<dbReference type="Gene3D" id="3.40.630.30">
    <property type="match status" value="1"/>
</dbReference>
<comment type="caution">
    <text evidence="3">The sequence shown here is derived from an EMBL/GenBank/DDBJ whole genome shotgun (WGS) entry which is preliminary data.</text>
</comment>
<proteinExistence type="predicted"/>
<dbReference type="InterPro" id="IPR016181">
    <property type="entry name" value="Acyl_CoA_acyltransferase"/>
</dbReference>
<organism evidence="3 4">
    <name type="scientific">Colletotrichum higginsianum</name>
    <dbReference type="NCBI Taxonomy" id="80884"/>
    <lineage>
        <taxon>Eukaryota</taxon>
        <taxon>Fungi</taxon>
        <taxon>Dikarya</taxon>
        <taxon>Ascomycota</taxon>
        <taxon>Pezizomycotina</taxon>
        <taxon>Sordariomycetes</taxon>
        <taxon>Hypocreomycetidae</taxon>
        <taxon>Glomerellales</taxon>
        <taxon>Glomerellaceae</taxon>
        <taxon>Colletotrichum</taxon>
        <taxon>Colletotrichum destructivum species complex</taxon>
    </lineage>
</organism>
<feature type="domain" description="N-acetyltransferase" evidence="2">
    <location>
        <begin position="29"/>
        <end position="170"/>
    </location>
</feature>
<dbReference type="SUPFAM" id="SSF55729">
    <property type="entry name" value="Acyl-CoA N-acyltransferases (Nat)"/>
    <property type="match status" value="1"/>
</dbReference>
<dbReference type="PANTHER" id="PTHR43441:SF2">
    <property type="entry name" value="FAMILY ACETYLTRANSFERASE, PUTATIVE (AFU_ORTHOLOGUE AFUA_7G00850)-RELATED"/>
    <property type="match status" value="1"/>
</dbReference>
<feature type="region of interest" description="Disordered" evidence="1">
    <location>
        <begin position="1"/>
        <end position="20"/>
    </location>
</feature>
<dbReference type="AlphaFoldDB" id="A0A4T0VDR4"/>